<dbReference type="InterPro" id="IPR006665">
    <property type="entry name" value="OmpA-like"/>
</dbReference>
<dbReference type="PROSITE" id="PS51123">
    <property type="entry name" value="OMPA_2"/>
    <property type="match status" value="1"/>
</dbReference>
<dbReference type="RefSeq" id="WP_191829513.1">
    <property type="nucleotide sequence ID" value="NZ_JACYHB010000010.1"/>
</dbReference>
<dbReference type="Pfam" id="PF00691">
    <property type="entry name" value="OmpA"/>
    <property type="match status" value="1"/>
</dbReference>
<sequence>MRAPRHLGAGAALAALLAGGGLVPADATDDPSGPVPGFDALTLDDLGGAPSAEALESATSTYETDNARTYALEGSVESVQTIEEEGEEVVVTLSSDVLFDVGSADLSDAAAERIGGLVDRVPQDGPLTVEGYTDSVGSDEDNLDLSRRRAQSVADAVAAARPDLDLTVEGYGETRLAVPESGDDVAEDRAQNRRVELRYTGPVPGRSETRVETEDITPAQGEYVPADAPSVHPVGEAETVDEMVVPVPGSDGAQVRVAVEPLVVRGSLTRLRLTLTPLDAVDDDETDDVSVWDMTGSGELHPTLVDTRTLAQYQPVRSSGVELESDPVRATTSVDGTVRYEVAFARPVDDLSSLDVAVVASWPTFEDVPVEWD</sequence>
<feature type="chain" id="PRO_5037080844" evidence="2">
    <location>
        <begin position="28"/>
        <end position="373"/>
    </location>
</feature>
<dbReference type="AlphaFoldDB" id="A0A927J192"/>
<dbReference type="SUPFAM" id="SSF103088">
    <property type="entry name" value="OmpA-like"/>
    <property type="match status" value="1"/>
</dbReference>
<keyword evidence="5" id="KW-1185">Reference proteome</keyword>
<evidence type="ECO:0000256" key="1">
    <source>
        <dbReference type="PROSITE-ProRule" id="PRU00473"/>
    </source>
</evidence>
<dbReference type="InterPro" id="IPR050330">
    <property type="entry name" value="Bact_OuterMem_StrucFunc"/>
</dbReference>
<dbReference type="EMBL" id="JACYHB010000010">
    <property type="protein sequence ID" value="MBD8079932.1"/>
    <property type="molecule type" value="Genomic_DNA"/>
</dbReference>
<dbReference type="Proteomes" id="UP000610846">
    <property type="component" value="Unassembled WGS sequence"/>
</dbReference>
<evidence type="ECO:0000256" key="2">
    <source>
        <dbReference type="SAM" id="SignalP"/>
    </source>
</evidence>
<evidence type="ECO:0000313" key="4">
    <source>
        <dbReference type="EMBL" id="MBD8079932.1"/>
    </source>
</evidence>
<proteinExistence type="predicted"/>
<gene>
    <name evidence="4" type="ORF">IF651_12790</name>
</gene>
<name>A0A927J192_9MICO</name>
<protein>
    <submittedName>
        <fullName evidence="4">OmpA family protein</fullName>
    </submittedName>
</protein>
<dbReference type="CDD" id="cd07185">
    <property type="entry name" value="OmpA_C-like"/>
    <property type="match status" value="1"/>
</dbReference>
<reference evidence="4" key="2">
    <citation type="submission" date="2020-09" db="EMBL/GenBank/DDBJ databases">
        <authorList>
            <person name="Yu Y."/>
        </authorList>
    </citation>
    <scope>NUCLEOTIDE SEQUENCE</scope>
    <source>
        <strain evidence="4">KCTC 49039</strain>
    </source>
</reference>
<keyword evidence="1" id="KW-0472">Membrane</keyword>
<comment type="caution">
    <text evidence="4">The sequence shown here is derived from an EMBL/GenBank/DDBJ whole genome shotgun (WGS) entry which is preliminary data.</text>
</comment>
<feature type="domain" description="OmpA-like" evidence="3">
    <location>
        <begin position="86"/>
        <end position="203"/>
    </location>
</feature>
<reference evidence="4" key="1">
    <citation type="journal article" date="2018" name="Curr. Microbiol.">
        <title>Cellulosimicrobium arenosum sp. nov., Isolated from Marine Sediment Sand.</title>
        <authorList>
            <person name="Oh M."/>
            <person name="Kim J.H."/>
            <person name="Yoon J.H."/>
            <person name="Schumann P."/>
            <person name="Kim W."/>
        </authorList>
    </citation>
    <scope>NUCLEOTIDE SEQUENCE</scope>
    <source>
        <strain evidence="4">KCTC 49039</strain>
    </source>
</reference>
<evidence type="ECO:0000259" key="3">
    <source>
        <dbReference type="PROSITE" id="PS51123"/>
    </source>
</evidence>
<dbReference type="GO" id="GO:0016020">
    <property type="term" value="C:membrane"/>
    <property type="evidence" value="ECO:0007669"/>
    <property type="project" value="UniProtKB-UniRule"/>
</dbReference>
<dbReference type="PANTHER" id="PTHR30329">
    <property type="entry name" value="STATOR ELEMENT OF FLAGELLAR MOTOR COMPLEX"/>
    <property type="match status" value="1"/>
</dbReference>
<organism evidence="4 5">
    <name type="scientific">Cellulosimicrobium arenosum</name>
    <dbReference type="NCBI Taxonomy" id="2708133"/>
    <lineage>
        <taxon>Bacteria</taxon>
        <taxon>Bacillati</taxon>
        <taxon>Actinomycetota</taxon>
        <taxon>Actinomycetes</taxon>
        <taxon>Micrococcales</taxon>
        <taxon>Promicromonosporaceae</taxon>
        <taxon>Cellulosimicrobium</taxon>
    </lineage>
</organism>
<accession>A0A927J192</accession>
<dbReference type="Gene3D" id="3.30.1330.60">
    <property type="entry name" value="OmpA-like domain"/>
    <property type="match status" value="1"/>
</dbReference>
<feature type="signal peptide" evidence="2">
    <location>
        <begin position="1"/>
        <end position="27"/>
    </location>
</feature>
<dbReference type="InterPro" id="IPR036737">
    <property type="entry name" value="OmpA-like_sf"/>
</dbReference>
<evidence type="ECO:0000313" key="5">
    <source>
        <dbReference type="Proteomes" id="UP000610846"/>
    </source>
</evidence>
<dbReference type="PANTHER" id="PTHR30329:SF21">
    <property type="entry name" value="LIPOPROTEIN YIAD-RELATED"/>
    <property type="match status" value="1"/>
</dbReference>
<keyword evidence="2" id="KW-0732">Signal</keyword>